<keyword evidence="1" id="KW-0479">Metal-binding</keyword>
<dbReference type="HOGENOM" id="CLU_019628_2_0_1"/>
<accession>A0A0E0LAY3</accession>
<organism evidence="3">
    <name type="scientific">Oryza punctata</name>
    <name type="common">Red rice</name>
    <dbReference type="NCBI Taxonomy" id="4537"/>
    <lineage>
        <taxon>Eukaryota</taxon>
        <taxon>Viridiplantae</taxon>
        <taxon>Streptophyta</taxon>
        <taxon>Embryophyta</taxon>
        <taxon>Tracheophyta</taxon>
        <taxon>Spermatophyta</taxon>
        <taxon>Magnoliopsida</taxon>
        <taxon>Liliopsida</taxon>
        <taxon>Poales</taxon>
        <taxon>Poaceae</taxon>
        <taxon>BOP clade</taxon>
        <taxon>Oryzoideae</taxon>
        <taxon>Oryzeae</taxon>
        <taxon>Oryzinae</taxon>
        <taxon>Oryza</taxon>
    </lineage>
</organism>
<dbReference type="Proteomes" id="UP000026962">
    <property type="component" value="Chromosome 6"/>
</dbReference>
<protein>
    <recommendedName>
        <fullName evidence="5">Jasmonate O-methyltransferase</fullName>
    </recommendedName>
</protein>
<dbReference type="InterPro" id="IPR042086">
    <property type="entry name" value="MeTrfase_capping"/>
</dbReference>
<dbReference type="Gramene" id="OPUNC06G11820.1">
    <property type="protein sequence ID" value="OPUNC06G11820.1"/>
    <property type="gene ID" value="OPUNC06G11820"/>
</dbReference>
<evidence type="ECO:0000313" key="3">
    <source>
        <dbReference type="EnsemblPlants" id="OPUNC06G11820.1"/>
    </source>
</evidence>
<evidence type="ECO:0000256" key="2">
    <source>
        <dbReference type="ARBA" id="ARBA00022842"/>
    </source>
</evidence>
<dbReference type="GO" id="GO:0046872">
    <property type="term" value="F:metal ion binding"/>
    <property type="evidence" value="ECO:0007669"/>
    <property type="project" value="UniProtKB-KW"/>
</dbReference>
<reference evidence="3" key="2">
    <citation type="submission" date="2018-05" db="EMBL/GenBank/DDBJ databases">
        <title>OpunRS2 (Oryza punctata Reference Sequence Version 2).</title>
        <authorList>
            <person name="Zhang J."/>
            <person name="Kudrna D."/>
            <person name="Lee S."/>
            <person name="Talag J."/>
            <person name="Welchert J."/>
            <person name="Wing R.A."/>
        </authorList>
    </citation>
    <scope>NUCLEOTIDE SEQUENCE [LARGE SCALE GENOMIC DNA]</scope>
</reference>
<sequence length="374" mass="41401">MEIERALHMVGGDGNDSYATNSRLPMKAITETKPVLWKAIDGVFASLPSPAPAKIVIADLGCSSGPNTLLVVSEVIDMISIGGYSEKTELQFFLNDLPGNEFNYVFRSLQQLKQLADRKDQGSVEPPYYIAGLPGSFYTKLFPRQSVHLFHSSYALMWRSKVPEELSSGVHLNEGNIYIGKATPSHVVTLFQKFKEDLSLFLALRLEELVGSGRMVLTFLGRKSSQMLAHGDVGTMWELLAEALQILVQKGRVKEEDLTAFNLPYYAPSVDEVTELVEESGLFDIEHTDLFESSWDPHDDSNGDDDVVADCARSAENIANCSIRAVIEPLITDHFGESIVDELFEVYGPIVAKHLEKGRAMYPVIVVSLKGKLI</sequence>
<dbReference type="PANTHER" id="PTHR31009">
    <property type="entry name" value="S-ADENOSYL-L-METHIONINE:CARBOXYL METHYLTRANSFERASE FAMILY PROTEIN"/>
    <property type="match status" value="1"/>
</dbReference>
<dbReference type="Gene3D" id="3.40.50.150">
    <property type="entry name" value="Vaccinia Virus protein VP39"/>
    <property type="match status" value="1"/>
</dbReference>
<dbReference type="AlphaFoldDB" id="A0A0E0LAY3"/>
<proteinExistence type="predicted"/>
<dbReference type="SUPFAM" id="SSF53335">
    <property type="entry name" value="S-adenosyl-L-methionine-dependent methyltransferases"/>
    <property type="match status" value="1"/>
</dbReference>
<name>A0A0E0LAY3_ORYPU</name>
<dbReference type="InterPro" id="IPR029063">
    <property type="entry name" value="SAM-dependent_MTases_sf"/>
</dbReference>
<dbReference type="EnsemblPlants" id="OPUNC06G11820.1">
    <property type="protein sequence ID" value="OPUNC06G11820.1"/>
    <property type="gene ID" value="OPUNC06G11820"/>
</dbReference>
<dbReference type="Gene3D" id="1.10.1200.270">
    <property type="entry name" value="Methyltransferase, alpha-helical capping domain"/>
    <property type="match status" value="1"/>
</dbReference>
<dbReference type="GO" id="GO:0008168">
    <property type="term" value="F:methyltransferase activity"/>
    <property type="evidence" value="ECO:0007669"/>
    <property type="project" value="InterPro"/>
</dbReference>
<dbReference type="Pfam" id="PF03492">
    <property type="entry name" value="Methyltransf_7"/>
    <property type="match status" value="1"/>
</dbReference>
<keyword evidence="4" id="KW-1185">Reference proteome</keyword>
<evidence type="ECO:0008006" key="5">
    <source>
        <dbReference type="Google" id="ProtNLM"/>
    </source>
</evidence>
<reference evidence="3" key="1">
    <citation type="submission" date="2015-04" db="UniProtKB">
        <authorList>
            <consortium name="EnsemblPlants"/>
        </authorList>
    </citation>
    <scope>IDENTIFICATION</scope>
</reference>
<keyword evidence="2" id="KW-0460">Magnesium</keyword>
<dbReference type="eggNOG" id="ENOG502QQYU">
    <property type="taxonomic scope" value="Eukaryota"/>
</dbReference>
<dbReference type="InterPro" id="IPR005299">
    <property type="entry name" value="MeTrfase_7"/>
</dbReference>
<evidence type="ECO:0000313" key="4">
    <source>
        <dbReference type="Proteomes" id="UP000026962"/>
    </source>
</evidence>
<dbReference type="OMA" id="DTMWELL"/>
<evidence type="ECO:0000256" key="1">
    <source>
        <dbReference type="ARBA" id="ARBA00022723"/>
    </source>
</evidence>